<dbReference type="Proteomes" id="UP000092504">
    <property type="component" value="Unassembled WGS sequence"/>
</dbReference>
<gene>
    <name evidence="3" type="ORF">A8U91_02950</name>
</gene>
<dbReference type="GO" id="GO:0008168">
    <property type="term" value="F:methyltransferase activity"/>
    <property type="evidence" value="ECO:0007669"/>
    <property type="project" value="UniProtKB-KW"/>
</dbReference>
<keyword evidence="2" id="KW-0808">Transferase</keyword>
<sequence>MCCGSGAMLAELIKAVKARYGYDDIDRLGSVATGFDIDPLAVAFAKTTWVMALADEISSAAGPVTIPVYHADSLFTFTPVSPSLPMLGDSDTINITLDGETVELPSDLVQPEYRELFDRLIDWAYDEAQRYGGMPPTSDDARATLDTASVASHVILSAELREATAEALLALALRMKELADAGRNGIWAFILRNTYRPGLLAGQFNGLISNPPWLAMSALADNPYREMLSRRAALYGIQPSGQSFLHLELGTTHLLHAVDRYLKPGATVACLVPGTILNGTHHEQFRQRGYVNCDRPVSFSVTDVWQVKSGTFKYPGAAIIGKKEDLPLVEENSIIAGAVAREDEVQSFDFYVRNIGEARTAWILESGGMPASASGGEEVSRQGADIMPRSAVCIEILNDNGQEYRVDTPQPGSDWSFTVKQAKELKGERCPGYVAPQFIHRIAQSENLLPFVFGPHRAPVSIPACRDADGVWQIYESVDIRRMGFTRTARRFTEIDNKLAKIGNRTLAYRIDFRRKLSIQNFGDEGFIVLSGRGASISARLVCRSQRRLS</sequence>
<protein>
    <submittedName>
        <fullName evidence="3">Uncharacterized protein</fullName>
    </submittedName>
</protein>
<accession>A0A1B8NVA4</accession>
<reference evidence="3 4" key="1">
    <citation type="submission" date="2016-06" db="EMBL/GenBank/DDBJ databases">
        <title>Genome sequence of halotolerant plant growth promoting strain of Halomonas elongata HEK1 isolated from salterns of Rann of Kutch, Gujarat, India.</title>
        <authorList>
            <person name="Gaba S."/>
            <person name="Singh R.N."/>
            <person name="Abrol S."/>
            <person name="Kaushik R."/>
            <person name="Saxena A.K."/>
        </authorList>
    </citation>
    <scope>NUCLEOTIDE SEQUENCE [LARGE SCALE GENOMIC DNA]</scope>
    <source>
        <strain evidence="3 4">HEK1</strain>
    </source>
</reference>
<evidence type="ECO:0000256" key="2">
    <source>
        <dbReference type="ARBA" id="ARBA00022679"/>
    </source>
</evidence>
<dbReference type="PROSITE" id="PS00092">
    <property type="entry name" value="N6_MTASE"/>
    <property type="match status" value="1"/>
</dbReference>
<dbReference type="GO" id="GO:0003676">
    <property type="term" value="F:nucleic acid binding"/>
    <property type="evidence" value="ECO:0007669"/>
    <property type="project" value="InterPro"/>
</dbReference>
<dbReference type="Gene3D" id="3.40.50.150">
    <property type="entry name" value="Vaccinia Virus protein VP39"/>
    <property type="match status" value="1"/>
</dbReference>
<dbReference type="EMBL" id="MAJD01000002">
    <property type="protein sequence ID" value="OBX33907.1"/>
    <property type="molecule type" value="Genomic_DNA"/>
</dbReference>
<evidence type="ECO:0000313" key="4">
    <source>
        <dbReference type="Proteomes" id="UP000092504"/>
    </source>
</evidence>
<dbReference type="InterPro" id="IPR002052">
    <property type="entry name" value="DNA_methylase_N6_adenine_CS"/>
</dbReference>
<keyword evidence="1" id="KW-0489">Methyltransferase</keyword>
<dbReference type="AlphaFoldDB" id="A0A1B8NVA4"/>
<evidence type="ECO:0000256" key="1">
    <source>
        <dbReference type="ARBA" id="ARBA00022603"/>
    </source>
</evidence>
<comment type="caution">
    <text evidence="3">The sequence shown here is derived from an EMBL/GenBank/DDBJ whole genome shotgun (WGS) entry which is preliminary data.</text>
</comment>
<proteinExistence type="predicted"/>
<evidence type="ECO:0000313" key="3">
    <source>
        <dbReference type="EMBL" id="OBX33907.1"/>
    </source>
</evidence>
<name>A0A1B8NVA4_HALEL</name>
<organism evidence="3 4">
    <name type="scientific">Halomonas elongata</name>
    <dbReference type="NCBI Taxonomy" id="2746"/>
    <lineage>
        <taxon>Bacteria</taxon>
        <taxon>Pseudomonadati</taxon>
        <taxon>Pseudomonadota</taxon>
        <taxon>Gammaproteobacteria</taxon>
        <taxon>Oceanospirillales</taxon>
        <taxon>Halomonadaceae</taxon>
        <taxon>Halomonas</taxon>
    </lineage>
</organism>
<dbReference type="PATRIC" id="fig|2746.7.peg.3030"/>
<dbReference type="GO" id="GO:0032259">
    <property type="term" value="P:methylation"/>
    <property type="evidence" value="ECO:0007669"/>
    <property type="project" value="UniProtKB-KW"/>
</dbReference>
<dbReference type="SUPFAM" id="SSF53335">
    <property type="entry name" value="S-adenosyl-L-methionine-dependent methyltransferases"/>
    <property type="match status" value="1"/>
</dbReference>
<dbReference type="InterPro" id="IPR029063">
    <property type="entry name" value="SAM-dependent_MTases_sf"/>
</dbReference>